<evidence type="ECO:0008006" key="3">
    <source>
        <dbReference type="Google" id="ProtNLM"/>
    </source>
</evidence>
<sequence length="218" mass="24229">MDSILSAGAEASVARMKECMARIDAECVNDMPRREVDFVAVTKPDLDEATALARQVAAFLDSQRRSSANKDKLKATHREFVEAMKELQVIQRNFARKREQLVEHELIQAAVVSPDDLKRAKDEQLRLAKLVEEAGTVHQVFKAVGQVVGAQTADVIQVHDKAVDLKLQIGRAISEEEQAAYLIWQVTKKKCLMFCLALVLLGGIATPVVLYFLNQAQS</sequence>
<gene>
    <name evidence="2" type="ORF">H310_02042</name>
</gene>
<dbReference type="AlphaFoldDB" id="A0A024UN07"/>
<dbReference type="GeneID" id="20079092"/>
<accession>A0A024UN07</accession>
<reference evidence="2" key="1">
    <citation type="submission" date="2013-12" db="EMBL/GenBank/DDBJ databases">
        <title>The Genome Sequence of Aphanomyces invadans NJM9701.</title>
        <authorList>
            <consortium name="The Broad Institute Genomics Platform"/>
            <person name="Russ C."/>
            <person name="Tyler B."/>
            <person name="van West P."/>
            <person name="Dieguez-Uribeondo J."/>
            <person name="Young S.K."/>
            <person name="Zeng Q."/>
            <person name="Gargeya S."/>
            <person name="Fitzgerald M."/>
            <person name="Abouelleil A."/>
            <person name="Alvarado L."/>
            <person name="Chapman S.B."/>
            <person name="Gainer-Dewar J."/>
            <person name="Goldberg J."/>
            <person name="Griggs A."/>
            <person name="Gujja S."/>
            <person name="Hansen M."/>
            <person name="Howarth C."/>
            <person name="Imamovic A."/>
            <person name="Ireland A."/>
            <person name="Larimer J."/>
            <person name="McCowan C."/>
            <person name="Murphy C."/>
            <person name="Pearson M."/>
            <person name="Poon T.W."/>
            <person name="Priest M."/>
            <person name="Roberts A."/>
            <person name="Saif S."/>
            <person name="Shea T."/>
            <person name="Sykes S."/>
            <person name="Wortman J."/>
            <person name="Nusbaum C."/>
            <person name="Birren B."/>
        </authorList>
    </citation>
    <scope>NUCLEOTIDE SEQUENCE [LARGE SCALE GENOMIC DNA]</scope>
    <source>
        <strain evidence="2">NJM9701</strain>
    </source>
</reference>
<organism evidence="2">
    <name type="scientific">Aphanomyces invadans</name>
    <dbReference type="NCBI Taxonomy" id="157072"/>
    <lineage>
        <taxon>Eukaryota</taxon>
        <taxon>Sar</taxon>
        <taxon>Stramenopiles</taxon>
        <taxon>Oomycota</taxon>
        <taxon>Saprolegniomycetes</taxon>
        <taxon>Saprolegniales</taxon>
        <taxon>Verrucalvaceae</taxon>
        <taxon>Aphanomyces</taxon>
    </lineage>
</organism>
<dbReference type="RefSeq" id="XP_008863648.1">
    <property type="nucleotide sequence ID" value="XM_008865426.1"/>
</dbReference>
<feature type="transmembrane region" description="Helical" evidence="1">
    <location>
        <begin position="191"/>
        <end position="213"/>
    </location>
</feature>
<dbReference type="EMBL" id="KI913954">
    <property type="protein sequence ID" value="ETW07555.1"/>
    <property type="molecule type" value="Genomic_DNA"/>
</dbReference>
<keyword evidence="1" id="KW-0472">Membrane</keyword>
<dbReference type="eggNOG" id="ENOG502S6Y3">
    <property type="taxonomic scope" value="Eukaryota"/>
</dbReference>
<keyword evidence="1" id="KW-0812">Transmembrane</keyword>
<protein>
    <recommendedName>
        <fullName evidence="3">t-SNARE coiled-coil homology domain-containing protein</fullName>
    </recommendedName>
</protein>
<proteinExistence type="predicted"/>
<keyword evidence="1" id="KW-1133">Transmembrane helix</keyword>
<name>A0A024UN07_9STRA</name>
<dbReference type="VEuPathDB" id="FungiDB:H310_02042"/>
<dbReference type="OrthoDB" id="364348at2759"/>
<evidence type="ECO:0000256" key="1">
    <source>
        <dbReference type="SAM" id="Phobius"/>
    </source>
</evidence>
<evidence type="ECO:0000313" key="2">
    <source>
        <dbReference type="EMBL" id="ETW07555.1"/>
    </source>
</evidence>